<dbReference type="EMBL" id="JAINUF010000005">
    <property type="protein sequence ID" value="KAJ8361076.1"/>
    <property type="molecule type" value="Genomic_DNA"/>
</dbReference>
<protein>
    <submittedName>
        <fullName evidence="1">Uncharacterized protein</fullName>
    </submittedName>
</protein>
<evidence type="ECO:0000313" key="1">
    <source>
        <dbReference type="EMBL" id="KAJ8361076.1"/>
    </source>
</evidence>
<evidence type="ECO:0000313" key="2">
    <source>
        <dbReference type="Proteomes" id="UP001152622"/>
    </source>
</evidence>
<dbReference type="Proteomes" id="UP001152622">
    <property type="component" value="Chromosome 5"/>
</dbReference>
<organism evidence="1 2">
    <name type="scientific">Synaphobranchus kaupii</name>
    <name type="common">Kaup's arrowtooth eel</name>
    <dbReference type="NCBI Taxonomy" id="118154"/>
    <lineage>
        <taxon>Eukaryota</taxon>
        <taxon>Metazoa</taxon>
        <taxon>Chordata</taxon>
        <taxon>Craniata</taxon>
        <taxon>Vertebrata</taxon>
        <taxon>Euteleostomi</taxon>
        <taxon>Actinopterygii</taxon>
        <taxon>Neopterygii</taxon>
        <taxon>Teleostei</taxon>
        <taxon>Anguilliformes</taxon>
        <taxon>Synaphobranchidae</taxon>
        <taxon>Synaphobranchus</taxon>
    </lineage>
</organism>
<gene>
    <name evidence="1" type="ORF">SKAU_G00176010</name>
</gene>
<proteinExistence type="predicted"/>
<comment type="caution">
    <text evidence="1">The sequence shown here is derived from an EMBL/GenBank/DDBJ whole genome shotgun (WGS) entry which is preliminary data.</text>
</comment>
<dbReference type="AlphaFoldDB" id="A0A9Q1FLI1"/>
<keyword evidence="2" id="KW-1185">Reference proteome</keyword>
<name>A0A9Q1FLI1_SYNKA</name>
<sequence length="74" mass="8538">MRLAIACSLLWDTQPVNCFLRDSRLLWTRSPILKSSAIYKNPQWRYKVDPAKNGNTFGCSIKSSISSTCRRRET</sequence>
<accession>A0A9Q1FLI1</accession>
<reference evidence="1" key="1">
    <citation type="journal article" date="2023" name="Science">
        <title>Genome structures resolve the early diversification of teleost fishes.</title>
        <authorList>
            <person name="Parey E."/>
            <person name="Louis A."/>
            <person name="Montfort J."/>
            <person name="Bouchez O."/>
            <person name="Roques C."/>
            <person name="Iampietro C."/>
            <person name="Lluch J."/>
            <person name="Castinel A."/>
            <person name="Donnadieu C."/>
            <person name="Desvignes T."/>
            <person name="Floi Bucao C."/>
            <person name="Jouanno E."/>
            <person name="Wen M."/>
            <person name="Mejri S."/>
            <person name="Dirks R."/>
            <person name="Jansen H."/>
            <person name="Henkel C."/>
            <person name="Chen W.J."/>
            <person name="Zahm M."/>
            <person name="Cabau C."/>
            <person name="Klopp C."/>
            <person name="Thompson A.W."/>
            <person name="Robinson-Rechavi M."/>
            <person name="Braasch I."/>
            <person name="Lecointre G."/>
            <person name="Bobe J."/>
            <person name="Postlethwait J.H."/>
            <person name="Berthelot C."/>
            <person name="Roest Crollius H."/>
            <person name="Guiguen Y."/>
        </authorList>
    </citation>
    <scope>NUCLEOTIDE SEQUENCE</scope>
    <source>
        <strain evidence="1">WJC10195</strain>
    </source>
</reference>